<dbReference type="EMBL" id="QFPP01000200">
    <property type="protein sequence ID" value="PZQ73200.1"/>
    <property type="molecule type" value="Genomic_DNA"/>
</dbReference>
<dbReference type="PANTHER" id="PTHR33387:SF3">
    <property type="entry name" value="DUF985 DOMAIN-CONTAINING PROTEIN"/>
    <property type="match status" value="1"/>
</dbReference>
<organism evidence="2 3">
    <name type="scientific">Variovorax paradoxus</name>
    <dbReference type="NCBI Taxonomy" id="34073"/>
    <lineage>
        <taxon>Bacteria</taxon>
        <taxon>Pseudomonadati</taxon>
        <taxon>Pseudomonadota</taxon>
        <taxon>Betaproteobacteria</taxon>
        <taxon>Burkholderiales</taxon>
        <taxon>Comamonadaceae</taxon>
        <taxon>Variovorax</taxon>
    </lineage>
</organism>
<dbReference type="CDD" id="cd06121">
    <property type="entry name" value="cupin_YML079wp"/>
    <property type="match status" value="1"/>
</dbReference>
<accession>A0A2W5SE45</accession>
<gene>
    <name evidence="2" type="ORF">DI563_15595</name>
</gene>
<evidence type="ECO:0000313" key="3">
    <source>
        <dbReference type="Proteomes" id="UP000249135"/>
    </source>
</evidence>
<evidence type="ECO:0000259" key="1">
    <source>
        <dbReference type="Pfam" id="PF06172"/>
    </source>
</evidence>
<dbReference type="PANTHER" id="PTHR33387">
    <property type="entry name" value="RMLC-LIKE JELLY ROLL FOLD PROTEIN"/>
    <property type="match status" value="1"/>
</dbReference>
<name>A0A2W5SE45_VARPD</name>
<comment type="caution">
    <text evidence="2">The sequence shown here is derived from an EMBL/GenBank/DDBJ whole genome shotgun (WGS) entry which is preliminary data.</text>
</comment>
<dbReference type="Pfam" id="PF06172">
    <property type="entry name" value="Cupin_5"/>
    <property type="match status" value="1"/>
</dbReference>
<feature type="domain" description="DUF985" evidence="1">
    <location>
        <begin position="5"/>
        <end position="145"/>
    </location>
</feature>
<dbReference type="InterPro" id="IPR009327">
    <property type="entry name" value="Cupin_DUF985"/>
</dbReference>
<dbReference type="Proteomes" id="UP000249135">
    <property type="component" value="Unassembled WGS sequence"/>
</dbReference>
<proteinExistence type="predicted"/>
<reference evidence="2 3" key="1">
    <citation type="submission" date="2017-08" db="EMBL/GenBank/DDBJ databases">
        <title>Infants hospitalized years apart are colonized by the same room-sourced microbial strains.</title>
        <authorList>
            <person name="Brooks B."/>
            <person name="Olm M.R."/>
            <person name="Firek B.A."/>
            <person name="Baker R."/>
            <person name="Thomas B.C."/>
            <person name="Morowitz M.J."/>
            <person name="Banfield J.F."/>
        </authorList>
    </citation>
    <scope>NUCLEOTIDE SEQUENCE [LARGE SCALE GENOMIC DNA]</scope>
    <source>
        <strain evidence="2">S2_005_003_R2_41</strain>
    </source>
</reference>
<dbReference type="AlphaFoldDB" id="A0A2W5SE45"/>
<evidence type="ECO:0000313" key="2">
    <source>
        <dbReference type="EMBL" id="PZQ73200.1"/>
    </source>
</evidence>
<dbReference type="Gene3D" id="2.60.120.10">
    <property type="entry name" value="Jelly Rolls"/>
    <property type="match status" value="1"/>
</dbReference>
<dbReference type="InterPro" id="IPR011051">
    <property type="entry name" value="RmlC_Cupin_sf"/>
</dbReference>
<dbReference type="InterPro" id="IPR014710">
    <property type="entry name" value="RmlC-like_jellyroll"/>
</dbReference>
<protein>
    <recommendedName>
        <fullName evidence="1">DUF985 domain-containing protein</fullName>
    </recommendedName>
</protein>
<dbReference type="SUPFAM" id="SSF51182">
    <property type="entry name" value="RmlC-like cupins"/>
    <property type="match status" value="1"/>
</dbReference>
<dbReference type="InterPro" id="IPR039935">
    <property type="entry name" value="YML079W-like"/>
</dbReference>
<sequence>MRARQLIDTLGLQPHPEGGWFREVFRSGAQVGCGDGRPPRAALTSIYFLLEAGQHSRWHRVRSDELWVHVEGVPLTLWACDAALRTAPSHVRLGPVDAHGTRPQHVIPAGQWQAAQPVTTHASGDFSLVACAVAPGFDFADFTLMAPEGDEAAALRHHWPDLARFI</sequence>